<accession>A0ABQ2VMN8</accession>
<dbReference type="Proteomes" id="UP000654471">
    <property type="component" value="Unassembled WGS sequence"/>
</dbReference>
<protein>
    <submittedName>
        <fullName evidence="2">Uncharacterized protein</fullName>
    </submittedName>
</protein>
<feature type="region of interest" description="Disordered" evidence="1">
    <location>
        <begin position="1"/>
        <end position="40"/>
    </location>
</feature>
<gene>
    <name evidence="2" type="ORF">GCM10010211_76840</name>
</gene>
<dbReference type="RefSeq" id="WP_189308045.1">
    <property type="nucleotide sequence ID" value="NZ_BMRP01000058.1"/>
</dbReference>
<evidence type="ECO:0000256" key="1">
    <source>
        <dbReference type="SAM" id="MobiDB-lite"/>
    </source>
</evidence>
<sequence>MSETTTYPAPSQEGCGAHKFAAEGTRPWEPGTGGGSALSTQYPDEKRYLATTDGCLVCADAGDAAVTAARAGAVPVSRDVKSAAAPPGCPPSATVETAAHGSASGIVVECVEERSRLRVHAVSEGSEPSWDVRFPRHILRPGVRYAVDGRSPASGGFHRVRREIRQLR</sequence>
<reference evidence="3" key="1">
    <citation type="journal article" date="2019" name="Int. J. Syst. Evol. Microbiol.">
        <title>The Global Catalogue of Microorganisms (GCM) 10K type strain sequencing project: providing services to taxonomists for standard genome sequencing and annotation.</title>
        <authorList>
            <consortium name="The Broad Institute Genomics Platform"/>
            <consortium name="The Broad Institute Genome Sequencing Center for Infectious Disease"/>
            <person name="Wu L."/>
            <person name="Ma J."/>
        </authorList>
    </citation>
    <scope>NUCLEOTIDE SEQUENCE [LARGE SCALE GENOMIC DNA]</scope>
    <source>
        <strain evidence="3">JCM 3399</strain>
    </source>
</reference>
<name>A0ABQ2VMN8_9ACTN</name>
<evidence type="ECO:0000313" key="3">
    <source>
        <dbReference type="Proteomes" id="UP000654471"/>
    </source>
</evidence>
<evidence type="ECO:0000313" key="2">
    <source>
        <dbReference type="EMBL" id="GGU98150.1"/>
    </source>
</evidence>
<keyword evidence="3" id="KW-1185">Reference proteome</keyword>
<organism evidence="2 3">
    <name type="scientific">Streptomyces albospinus</name>
    <dbReference type="NCBI Taxonomy" id="285515"/>
    <lineage>
        <taxon>Bacteria</taxon>
        <taxon>Bacillati</taxon>
        <taxon>Actinomycetota</taxon>
        <taxon>Actinomycetes</taxon>
        <taxon>Kitasatosporales</taxon>
        <taxon>Streptomycetaceae</taxon>
        <taxon>Streptomyces</taxon>
    </lineage>
</organism>
<proteinExistence type="predicted"/>
<comment type="caution">
    <text evidence="2">The sequence shown here is derived from an EMBL/GenBank/DDBJ whole genome shotgun (WGS) entry which is preliminary data.</text>
</comment>
<dbReference type="EMBL" id="BMRP01000058">
    <property type="protein sequence ID" value="GGU98150.1"/>
    <property type="molecule type" value="Genomic_DNA"/>
</dbReference>